<name>X1PEH7_9ZZZZ</name>
<dbReference type="InterPro" id="IPR007842">
    <property type="entry name" value="HEPN_dom"/>
</dbReference>
<comment type="caution">
    <text evidence="2">The sequence shown here is derived from an EMBL/GenBank/DDBJ whole genome shotgun (WGS) entry which is preliminary data.</text>
</comment>
<reference evidence="2" key="1">
    <citation type="journal article" date="2014" name="Front. Microbiol.">
        <title>High frequency of phylogenetically diverse reductive dehalogenase-homologous genes in deep subseafloor sedimentary metagenomes.</title>
        <authorList>
            <person name="Kawai M."/>
            <person name="Futagami T."/>
            <person name="Toyoda A."/>
            <person name="Takaki Y."/>
            <person name="Nishi S."/>
            <person name="Hori S."/>
            <person name="Arai W."/>
            <person name="Tsubouchi T."/>
            <person name="Morono Y."/>
            <person name="Uchiyama I."/>
            <person name="Ito T."/>
            <person name="Fujiyama A."/>
            <person name="Inagaki F."/>
            <person name="Takami H."/>
        </authorList>
    </citation>
    <scope>NUCLEOTIDE SEQUENCE</scope>
    <source>
        <strain evidence="2">Expedition CK06-06</strain>
    </source>
</reference>
<accession>X1PEH7</accession>
<gene>
    <name evidence="2" type="ORF">S06H3_60056</name>
</gene>
<sequence>KMIYKESKENLLRQGLIKKCLLDWKSINNLIKRAYTGLKTAKRNIGDDQECASNYAYNAMLRSGLALMLSEAFRPEIKDKHLTIVKFASSVLGNKCKKVINDYDFMRRKRHRFIYEPDIPCSRKEAEDALKTAAEFIDIINKLIREKNPRAEFDF</sequence>
<dbReference type="Gene3D" id="1.20.120.330">
    <property type="entry name" value="Nucleotidyltransferases domain 2"/>
    <property type="match status" value="1"/>
</dbReference>
<dbReference type="EMBL" id="BARV01039123">
    <property type="protein sequence ID" value="GAI54243.1"/>
    <property type="molecule type" value="Genomic_DNA"/>
</dbReference>
<evidence type="ECO:0000259" key="1">
    <source>
        <dbReference type="Pfam" id="PF05168"/>
    </source>
</evidence>
<evidence type="ECO:0000313" key="2">
    <source>
        <dbReference type="EMBL" id="GAI54243.1"/>
    </source>
</evidence>
<dbReference type="AlphaFoldDB" id="X1PEH7"/>
<organism evidence="2">
    <name type="scientific">marine sediment metagenome</name>
    <dbReference type="NCBI Taxonomy" id="412755"/>
    <lineage>
        <taxon>unclassified sequences</taxon>
        <taxon>metagenomes</taxon>
        <taxon>ecological metagenomes</taxon>
    </lineage>
</organism>
<proteinExistence type="predicted"/>
<feature type="non-terminal residue" evidence="2">
    <location>
        <position position="1"/>
    </location>
</feature>
<dbReference type="Pfam" id="PF05168">
    <property type="entry name" value="HEPN"/>
    <property type="match status" value="1"/>
</dbReference>
<protein>
    <recommendedName>
        <fullName evidence="1">HEPN domain-containing protein</fullName>
    </recommendedName>
</protein>
<feature type="domain" description="HEPN" evidence="1">
    <location>
        <begin position="29"/>
        <end position="142"/>
    </location>
</feature>